<dbReference type="AlphaFoldDB" id="A0A545AHP6"/>
<accession>A0A545AHP6</accession>
<sequence length="160" mass="17856">MDDHPVRTALLELLADGPVTANEAARRLGESSGSCSFHLRQLARAGLVEEAPVPPGSGRRKPWQLRVLDPLMRDLEDEGYRRWRAGRDQVDPRWHTDDAASHVLWLTPDEMAAVAAALRRVAEPYASREQADARPPDARPVALVSRIFPLLPPEDDQWTA</sequence>
<dbReference type="InterPro" id="IPR001845">
    <property type="entry name" value="HTH_ArsR_DNA-bd_dom"/>
</dbReference>
<dbReference type="RefSeq" id="WP_142708745.1">
    <property type="nucleotide sequence ID" value="NZ_VIRS01000033.1"/>
</dbReference>
<dbReference type="OrthoDB" id="7945987at2"/>
<dbReference type="InParanoid" id="A0A545AHP6"/>
<dbReference type="InterPro" id="IPR011991">
    <property type="entry name" value="ArsR-like_HTH"/>
</dbReference>
<name>A0A545AHP6_9ACTN</name>
<dbReference type="InterPro" id="IPR036390">
    <property type="entry name" value="WH_DNA-bd_sf"/>
</dbReference>
<dbReference type="SMART" id="SM00418">
    <property type="entry name" value="HTH_ARSR"/>
    <property type="match status" value="1"/>
</dbReference>
<dbReference type="Proteomes" id="UP000317982">
    <property type="component" value="Unassembled WGS sequence"/>
</dbReference>
<dbReference type="InterPro" id="IPR036388">
    <property type="entry name" value="WH-like_DNA-bd_sf"/>
</dbReference>
<dbReference type="CDD" id="cd00090">
    <property type="entry name" value="HTH_ARSR"/>
    <property type="match status" value="1"/>
</dbReference>
<gene>
    <name evidence="2" type="ORF">FL583_32715</name>
</gene>
<organism evidence="2 3">
    <name type="scientific">Cryptosporangium phraense</name>
    <dbReference type="NCBI Taxonomy" id="2593070"/>
    <lineage>
        <taxon>Bacteria</taxon>
        <taxon>Bacillati</taxon>
        <taxon>Actinomycetota</taxon>
        <taxon>Actinomycetes</taxon>
        <taxon>Cryptosporangiales</taxon>
        <taxon>Cryptosporangiaceae</taxon>
        <taxon>Cryptosporangium</taxon>
    </lineage>
</organism>
<comment type="caution">
    <text evidence="2">The sequence shown here is derived from an EMBL/GenBank/DDBJ whole genome shotgun (WGS) entry which is preliminary data.</text>
</comment>
<protein>
    <submittedName>
        <fullName evidence="2">Winged helix-turn-helix transcriptional regulator</fullName>
    </submittedName>
</protein>
<evidence type="ECO:0000313" key="3">
    <source>
        <dbReference type="Proteomes" id="UP000317982"/>
    </source>
</evidence>
<feature type="domain" description="HTH arsR-type" evidence="1">
    <location>
        <begin position="4"/>
        <end position="77"/>
    </location>
</feature>
<evidence type="ECO:0000313" key="2">
    <source>
        <dbReference type="EMBL" id="TQS40847.1"/>
    </source>
</evidence>
<dbReference type="EMBL" id="VIRS01000033">
    <property type="protein sequence ID" value="TQS40847.1"/>
    <property type="molecule type" value="Genomic_DNA"/>
</dbReference>
<evidence type="ECO:0000259" key="1">
    <source>
        <dbReference type="SMART" id="SM00418"/>
    </source>
</evidence>
<dbReference type="Gene3D" id="1.10.10.10">
    <property type="entry name" value="Winged helix-like DNA-binding domain superfamily/Winged helix DNA-binding domain"/>
    <property type="match status" value="1"/>
</dbReference>
<dbReference type="SUPFAM" id="SSF46785">
    <property type="entry name" value="Winged helix' DNA-binding domain"/>
    <property type="match status" value="1"/>
</dbReference>
<dbReference type="Pfam" id="PF12840">
    <property type="entry name" value="HTH_20"/>
    <property type="match status" value="1"/>
</dbReference>
<proteinExistence type="predicted"/>
<dbReference type="GO" id="GO:0003700">
    <property type="term" value="F:DNA-binding transcription factor activity"/>
    <property type="evidence" value="ECO:0007669"/>
    <property type="project" value="InterPro"/>
</dbReference>
<reference evidence="2 3" key="1">
    <citation type="submission" date="2019-07" db="EMBL/GenBank/DDBJ databases">
        <title>Cryptosporangium phraense sp. nov., isolated from plant litter.</title>
        <authorList>
            <person name="Suriyachadkun C."/>
        </authorList>
    </citation>
    <scope>NUCLEOTIDE SEQUENCE [LARGE SCALE GENOMIC DNA]</scope>
    <source>
        <strain evidence="2 3">A-T 5661</strain>
    </source>
</reference>
<keyword evidence="3" id="KW-1185">Reference proteome</keyword>